<dbReference type="Pfam" id="PF00732">
    <property type="entry name" value="GMC_oxred_N"/>
    <property type="match status" value="1"/>
</dbReference>
<gene>
    <name evidence="4" type="ORF">THAR02_09965</name>
</gene>
<dbReference type="InterPro" id="IPR000172">
    <property type="entry name" value="GMC_OxRdtase_N"/>
</dbReference>
<dbReference type="InterPro" id="IPR007867">
    <property type="entry name" value="GMC_OxRtase_C"/>
</dbReference>
<dbReference type="Proteomes" id="UP000034112">
    <property type="component" value="Unassembled WGS sequence"/>
</dbReference>
<protein>
    <submittedName>
        <fullName evidence="4">Aryl-alcohol dehydrogenase</fullName>
    </submittedName>
</protein>
<evidence type="ECO:0000256" key="2">
    <source>
        <dbReference type="PIRSR" id="PIRSR000137-2"/>
    </source>
</evidence>
<dbReference type="SUPFAM" id="SSF54373">
    <property type="entry name" value="FAD-linked reductases, C-terminal domain"/>
    <property type="match status" value="1"/>
</dbReference>
<dbReference type="GO" id="GO:0050660">
    <property type="term" value="F:flavin adenine dinucleotide binding"/>
    <property type="evidence" value="ECO:0007669"/>
    <property type="project" value="InterPro"/>
</dbReference>
<proteinExistence type="inferred from homology"/>
<evidence type="ECO:0000256" key="1">
    <source>
        <dbReference type="ARBA" id="ARBA00010790"/>
    </source>
</evidence>
<dbReference type="EMBL" id="JOKZ01000485">
    <property type="protein sequence ID" value="KKO97938.1"/>
    <property type="molecule type" value="Genomic_DNA"/>
</dbReference>
<sequence length="605" mass="65417">MLSANLLDAYDYIIVGGGTAGLVVASRLSEDMHATVLVIEAGKDHRDDPLVSTPGLLALLCGNDSYDWKFISTPQSGLNNRAVSLARGKGLGGSSAINFMHTVYPTAASIDAWLKLGNPGWSYQDLAPYYQKFGTRHAPTDEIRAITRIKRVDDSLSGYGPIQMSYGQGFGVTNSAWMDAHTSLRLKETNDPISGSITGAFQNAASIDPTTKTRSYAASAYYDSQIRQRSNLTVLTEAIVQKIIFQGQEPDVIATGIQVREINGSIRTVKAQREVILAAGAIQSPQILEVSGVGGSKLLDALGIDVILDIPGVGENLQDHAQVCQSYEVKDGIPSIDMFRDQELVGAAIAQYRINGDGPLGTNASSTSYLPIVDKNGPLSAESKKILLDEFVTDSSEKSVILKELLMEAGAPALSYVTFPCQINTDIEDLTSFSNYTAPAKPENYFTILNALGHPFSRGNCHITSQNIDIPPTIDPGYFKHPVDLEILSRSVMFAEKLMATEPLSSTILAQPNGKRLPETIPNTLEKAKHIVGKRVISNMHLCGTCPMMPREEGGVVNNRLLVYGTRNLRIVDASVFPLIPLGNIMTTVYAVAEKAADLIKEEQK</sequence>
<feature type="binding site" evidence="2">
    <location>
        <position position="240"/>
    </location>
    <ligand>
        <name>FAD</name>
        <dbReference type="ChEBI" id="CHEBI:57692"/>
    </ligand>
</feature>
<evidence type="ECO:0000313" key="4">
    <source>
        <dbReference type="EMBL" id="KKO97938.1"/>
    </source>
</evidence>
<comment type="caution">
    <text evidence="4">The sequence shown here is derived from an EMBL/GenBank/DDBJ whole genome shotgun (WGS) entry which is preliminary data.</text>
</comment>
<evidence type="ECO:0000313" key="5">
    <source>
        <dbReference type="Proteomes" id="UP000034112"/>
    </source>
</evidence>
<dbReference type="Pfam" id="PF05199">
    <property type="entry name" value="GMC_oxred_C"/>
    <property type="match status" value="1"/>
</dbReference>
<dbReference type="PIRSF" id="PIRSF000137">
    <property type="entry name" value="Alcohol_oxidase"/>
    <property type="match status" value="1"/>
</dbReference>
<keyword evidence="2" id="KW-0285">Flavoprotein</keyword>
<dbReference type="PANTHER" id="PTHR11552:SF210">
    <property type="entry name" value="GLUCOSE-METHANOL-CHOLINE OXIDOREDUCTASE N-TERMINAL DOMAIN-CONTAINING PROTEIN-RELATED"/>
    <property type="match status" value="1"/>
</dbReference>
<dbReference type="AlphaFoldDB" id="A0A0F9ZXQ3"/>
<keyword evidence="2" id="KW-0274">FAD</keyword>
<dbReference type="Gene3D" id="3.30.560.10">
    <property type="entry name" value="Glucose Oxidase, domain 3"/>
    <property type="match status" value="1"/>
</dbReference>
<evidence type="ECO:0000259" key="3">
    <source>
        <dbReference type="PROSITE" id="PS00624"/>
    </source>
</evidence>
<name>A0A0F9ZXQ3_TRIHA</name>
<feature type="domain" description="Glucose-methanol-choline oxidoreductase N-terminal" evidence="3">
    <location>
        <begin position="280"/>
        <end position="294"/>
    </location>
</feature>
<dbReference type="PROSITE" id="PS00624">
    <property type="entry name" value="GMC_OXRED_2"/>
    <property type="match status" value="1"/>
</dbReference>
<dbReference type="Gene3D" id="3.50.50.60">
    <property type="entry name" value="FAD/NAD(P)-binding domain"/>
    <property type="match status" value="1"/>
</dbReference>
<comment type="cofactor">
    <cofactor evidence="2">
        <name>FAD</name>
        <dbReference type="ChEBI" id="CHEBI:57692"/>
    </cofactor>
</comment>
<dbReference type="InterPro" id="IPR012132">
    <property type="entry name" value="GMC_OxRdtase"/>
</dbReference>
<dbReference type="SUPFAM" id="SSF51905">
    <property type="entry name" value="FAD/NAD(P)-binding domain"/>
    <property type="match status" value="1"/>
</dbReference>
<accession>A0A0F9ZXQ3</accession>
<dbReference type="OrthoDB" id="269227at2759"/>
<dbReference type="InterPro" id="IPR036188">
    <property type="entry name" value="FAD/NAD-bd_sf"/>
</dbReference>
<dbReference type="OMA" id="FGDQYMP"/>
<organism evidence="4 5">
    <name type="scientific">Trichoderma harzianum</name>
    <name type="common">Hypocrea lixii</name>
    <dbReference type="NCBI Taxonomy" id="5544"/>
    <lineage>
        <taxon>Eukaryota</taxon>
        <taxon>Fungi</taxon>
        <taxon>Dikarya</taxon>
        <taxon>Ascomycota</taxon>
        <taxon>Pezizomycotina</taxon>
        <taxon>Sordariomycetes</taxon>
        <taxon>Hypocreomycetidae</taxon>
        <taxon>Hypocreales</taxon>
        <taxon>Hypocreaceae</taxon>
        <taxon>Trichoderma</taxon>
    </lineage>
</organism>
<dbReference type="GO" id="GO:0016614">
    <property type="term" value="F:oxidoreductase activity, acting on CH-OH group of donors"/>
    <property type="evidence" value="ECO:0007669"/>
    <property type="project" value="InterPro"/>
</dbReference>
<reference evidence="5" key="1">
    <citation type="journal article" date="2015" name="Genome Announc.">
        <title>Draft whole-genome sequence of the biocontrol agent Trichoderma harzianum T6776.</title>
        <authorList>
            <person name="Baroncelli R."/>
            <person name="Piaggeschi G."/>
            <person name="Fiorini L."/>
            <person name="Bertolini E."/>
            <person name="Zapparata A."/>
            <person name="Pe M.E."/>
            <person name="Sarrocco S."/>
            <person name="Vannacci G."/>
        </authorList>
    </citation>
    <scope>NUCLEOTIDE SEQUENCE [LARGE SCALE GENOMIC DNA]</scope>
    <source>
        <strain evidence="5">T6776</strain>
    </source>
</reference>
<dbReference type="PANTHER" id="PTHR11552">
    <property type="entry name" value="GLUCOSE-METHANOL-CHOLINE GMC OXIDOREDUCTASE"/>
    <property type="match status" value="1"/>
</dbReference>
<comment type="similarity">
    <text evidence="1">Belongs to the GMC oxidoreductase family.</text>
</comment>